<dbReference type="PANTHER" id="PTHR31988">
    <property type="entry name" value="ESTERASE, PUTATIVE (DUF303)-RELATED"/>
    <property type="match status" value="1"/>
</dbReference>
<dbReference type="AlphaFoldDB" id="A0A1G8VWQ5"/>
<dbReference type="OrthoDB" id="7869753at2"/>
<sequence>MTNAISIVRPLVSGIARPMAGFETVTRVFILAGQSNMIGRADFDCGQGLPDGVMQFGMDGTLTAATIPLDHHDAITGDMGLDVQFAIDFKAAFPNEQLVFLPAAKGATGFSSGDWIVGGTLYADLVSRANALFIANPSFRLGGILWHQGEADTGYAAFKDDLDAIIDGLRGDISAANDTTPFVLGELVPDFINASTGNGALNDAIADTPNRHFHTAVASSQVPSPLDDLGDDLHFDAASLRVLGSRYFEALSVAAAHKPTVPEAVSDLAALAGNEQIGLSWTAPANGGLAVTDYVIERSLDWADWTEIADGVSASTGFTDTGLVNGTTYFYRLAAVNEVGASPYSDAVSAVPEAGAASVLTTAFAATTDDGVSHLFEDVDVGVGGTVIVAGASRNSTTDKGLSGIMIGGQAATLFERGEYLGNYLRFGYVTGVPAGLVDIELQHESWQMRAGVHVWVLKNADPAAALAALASSATASVDATAEGVVLGAGISINPASQSMEWSGIDTRLGWTNYGDNFGSGAGDRAFAADSSGHSVSFTSDGNFMQIALLSVPKA</sequence>
<evidence type="ECO:0000259" key="2">
    <source>
        <dbReference type="PROSITE" id="PS50853"/>
    </source>
</evidence>
<dbReference type="InterPro" id="IPR036514">
    <property type="entry name" value="SGNH_hydro_sf"/>
</dbReference>
<gene>
    <name evidence="3" type="ORF">SAMN04488026_102263</name>
</gene>
<dbReference type="PROSITE" id="PS50853">
    <property type="entry name" value="FN3"/>
    <property type="match status" value="1"/>
</dbReference>
<organism evidence="3 4">
    <name type="scientific">Aliiruegeria lutimaris</name>
    <dbReference type="NCBI Taxonomy" id="571298"/>
    <lineage>
        <taxon>Bacteria</taxon>
        <taxon>Pseudomonadati</taxon>
        <taxon>Pseudomonadota</taxon>
        <taxon>Alphaproteobacteria</taxon>
        <taxon>Rhodobacterales</taxon>
        <taxon>Roseobacteraceae</taxon>
        <taxon>Aliiruegeria</taxon>
    </lineage>
</organism>
<dbReference type="GO" id="GO:0016788">
    <property type="term" value="F:hydrolase activity, acting on ester bonds"/>
    <property type="evidence" value="ECO:0007669"/>
    <property type="project" value="UniProtKB-ARBA"/>
</dbReference>
<name>A0A1G8VWQ5_9RHOB</name>
<dbReference type="Proteomes" id="UP000199382">
    <property type="component" value="Unassembled WGS sequence"/>
</dbReference>
<proteinExistence type="predicted"/>
<evidence type="ECO:0000313" key="3">
    <source>
        <dbReference type="EMBL" id="SDJ70482.1"/>
    </source>
</evidence>
<keyword evidence="4" id="KW-1185">Reference proteome</keyword>
<dbReference type="STRING" id="571298.SAMN04488026_102263"/>
<dbReference type="SUPFAM" id="SSF49265">
    <property type="entry name" value="Fibronectin type III"/>
    <property type="match status" value="1"/>
</dbReference>
<dbReference type="InterPro" id="IPR052940">
    <property type="entry name" value="Carb_Esterase_6"/>
</dbReference>
<dbReference type="EMBL" id="FNEK01000022">
    <property type="protein sequence ID" value="SDJ70482.1"/>
    <property type="molecule type" value="Genomic_DNA"/>
</dbReference>
<dbReference type="InterPro" id="IPR005181">
    <property type="entry name" value="SASA"/>
</dbReference>
<dbReference type="Pfam" id="PF00041">
    <property type="entry name" value="fn3"/>
    <property type="match status" value="1"/>
</dbReference>
<dbReference type="CDD" id="cd00063">
    <property type="entry name" value="FN3"/>
    <property type="match status" value="1"/>
</dbReference>
<feature type="domain" description="Fibronectin type-III" evidence="2">
    <location>
        <begin position="261"/>
        <end position="355"/>
    </location>
</feature>
<dbReference type="Pfam" id="PF03629">
    <property type="entry name" value="SASA"/>
    <property type="match status" value="1"/>
</dbReference>
<accession>A0A1G8VWQ5</accession>
<dbReference type="Gene3D" id="3.40.50.1110">
    <property type="entry name" value="SGNH hydrolase"/>
    <property type="match status" value="1"/>
</dbReference>
<dbReference type="SMART" id="SM00060">
    <property type="entry name" value="FN3"/>
    <property type="match status" value="1"/>
</dbReference>
<evidence type="ECO:0000256" key="1">
    <source>
        <dbReference type="ARBA" id="ARBA00022801"/>
    </source>
</evidence>
<protein>
    <submittedName>
        <fullName evidence="3">Fibronectin type III domain-containing protein</fullName>
    </submittedName>
</protein>
<dbReference type="Gene3D" id="2.60.40.10">
    <property type="entry name" value="Immunoglobulins"/>
    <property type="match status" value="1"/>
</dbReference>
<dbReference type="RefSeq" id="WP_093156096.1">
    <property type="nucleotide sequence ID" value="NZ_FNEK01000022.1"/>
</dbReference>
<reference evidence="3 4" key="1">
    <citation type="submission" date="2016-10" db="EMBL/GenBank/DDBJ databases">
        <authorList>
            <person name="de Groot N.N."/>
        </authorList>
    </citation>
    <scope>NUCLEOTIDE SEQUENCE [LARGE SCALE GENOMIC DNA]</scope>
    <source>
        <strain evidence="3 4">DSM 25294</strain>
    </source>
</reference>
<dbReference type="InterPro" id="IPR036116">
    <property type="entry name" value="FN3_sf"/>
</dbReference>
<dbReference type="SUPFAM" id="SSF52266">
    <property type="entry name" value="SGNH hydrolase"/>
    <property type="match status" value="1"/>
</dbReference>
<dbReference type="InterPro" id="IPR013783">
    <property type="entry name" value="Ig-like_fold"/>
</dbReference>
<keyword evidence="1" id="KW-0378">Hydrolase</keyword>
<dbReference type="InterPro" id="IPR003961">
    <property type="entry name" value="FN3_dom"/>
</dbReference>
<evidence type="ECO:0000313" key="4">
    <source>
        <dbReference type="Proteomes" id="UP000199382"/>
    </source>
</evidence>
<dbReference type="PANTHER" id="PTHR31988:SF19">
    <property type="entry name" value="9-O-ACETYL-N-ACETYLNEURAMINIC ACID DEACETYLASE-RELATED"/>
    <property type="match status" value="1"/>
</dbReference>